<evidence type="ECO:0000313" key="9">
    <source>
        <dbReference type="Proteomes" id="UP000239560"/>
    </source>
</evidence>
<keyword evidence="8" id="KW-1185">Reference proteome</keyword>
<evidence type="ECO:0000256" key="2">
    <source>
        <dbReference type="ARBA" id="ARBA00022679"/>
    </source>
</evidence>
<dbReference type="GO" id="GO:0016757">
    <property type="term" value="F:glycosyltransferase activity"/>
    <property type="evidence" value="ECO:0007669"/>
    <property type="project" value="InterPro"/>
</dbReference>
<evidence type="ECO:0000256" key="4">
    <source>
        <dbReference type="ARBA" id="ARBA00023157"/>
    </source>
</evidence>
<reference evidence="6 8" key="1">
    <citation type="submission" date="2015-07" db="EMBL/GenBank/DDBJ databases">
        <authorList>
            <person name="Cajimat M.N.B."/>
            <person name="Milazzo M.L."/>
            <person name="Fulhorst C.F."/>
        </authorList>
    </citation>
    <scope>NUCLEOTIDE SEQUENCE [LARGE SCALE GENOMIC DNA]</scope>
    <source>
        <strain evidence="6">Single colony</strain>
    </source>
</reference>
<dbReference type="Proteomes" id="UP000239560">
    <property type="component" value="Unassembled WGS sequence"/>
</dbReference>
<evidence type="ECO:0000313" key="6">
    <source>
        <dbReference type="EMBL" id="CTR10756.1"/>
    </source>
</evidence>
<accession>A0A0K3CU26</accession>
<sequence length="459" mass="50432">MPQLRLARPLILALALTAALYTLFHSHHSTYSDPASKLTLVLAAYETDGLRPHWLKRILDTYASAQYADLVAGIVLVWNRPGVDPPAGLPRGVKVVRAPVNSLNNRWTLTRGLVKTPGMVVTDNDLVLSKPALKCLHRVWQSHPTRLIGPFVRRRDGSSYVLDELVARPSPYNFVLPRALVGSTELVGRYAEKEWEEERRYVDEQEAHCDDILLNLIVGQTTRKAPLRVALPPGSIGDFATYCSPLNRPASSGLADQSSRASLRTECLAHFMGEGGGGGRKRGFGAEASPQGSLVAVCSDDGESFTLTTADVGLRKWRAMSNLTASELCPDLAATVPLAPPPHALSSSSRSPAGAELAEYCPEVTKAVSEWIDVLASEGPLCAGAGAGGQEREREKEEVRENARYQCGAWCIWDLRLSTKSGWRLRPSSSARGGMCFERFEDGHRECDEWWYQRPRFDL</sequence>
<dbReference type="Proteomes" id="UP000199069">
    <property type="component" value="Unassembled WGS sequence"/>
</dbReference>
<dbReference type="AlphaFoldDB" id="A0A0K3CU26"/>
<reference evidence="7 9" key="2">
    <citation type="journal article" date="2018" name="Elife">
        <title>Functional genomics of lipid metabolism in the oleaginous yeast Rhodosporidium toruloides.</title>
        <authorList>
            <person name="Coradetti S.T."/>
            <person name="Pinel D."/>
            <person name="Geiselman G."/>
            <person name="Ito M."/>
            <person name="Mondo S."/>
            <person name="Reilly M.C."/>
            <person name="Cheng Y.F."/>
            <person name="Bauer S."/>
            <person name="Grigoriev I."/>
            <person name="Gladden J.M."/>
            <person name="Simmons B.A."/>
            <person name="Brem R."/>
            <person name="Arkin A.P."/>
            <person name="Skerker J.M."/>
        </authorList>
    </citation>
    <scope>NUCLEOTIDE SEQUENCE [LARGE SCALE GENOMIC DNA]</scope>
    <source>
        <strain evidence="7 9">NBRC 0880</strain>
    </source>
</reference>
<comment type="subcellular location">
    <subcellularLocation>
        <location evidence="1">Membrane</location>
    </subcellularLocation>
</comment>
<feature type="domain" description="Glycosyl transferase 64" evidence="5">
    <location>
        <begin position="51"/>
        <end position="271"/>
    </location>
</feature>
<dbReference type="InterPro" id="IPR029044">
    <property type="entry name" value="Nucleotide-diphossugar_trans"/>
</dbReference>
<dbReference type="InterPro" id="IPR004263">
    <property type="entry name" value="Exostosin"/>
</dbReference>
<evidence type="ECO:0000256" key="1">
    <source>
        <dbReference type="ARBA" id="ARBA00004370"/>
    </source>
</evidence>
<keyword evidence="4" id="KW-1015">Disulfide bond</keyword>
<keyword evidence="3" id="KW-0472">Membrane</keyword>
<dbReference type="Gene3D" id="3.90.550.10">
    <property type="entry name" value="Spore Coat Polysaccharide Biosynthesis Protein SpsA, Chain A"/>
    <property type="match status" value="1"/>
</dbReference>
<dbReference type="SUPFAM" id="SSF53448">
    <property type="entry name" value="Nucleotide-diphospho-sugar transferases"/>
    <property type="match status" value="1"/>
</dbReference>
<dbReference type="GO" id="GO:0016020">
    <property type="term" value="C:membrane"/>
    <property type="evidence" value="ECO:0007669"/>
    <property type="project" value="UniProtKB-SubCell"/>
</dbReference>
<dbReference type="InterPro" id="IPR015338">
    <property type="entry name" value="GT64_dom"/>
</dbReference>
<protein>
    <submittedName>
        <fullName evidence="6 7">Proteophosphoglycan 5</fullName>
    </submittedName>
</protein>
<organism evidence="6 8">
    <name type="scientific">Rhodotorula toruloides</name>
    <name type="common">Yeast</name>
    <name type="synonym">Rhodosporidium toruloides</name>
    <dbReference type="NCBI Taxonomy" id="5286"/>
    <lineage>
        <taxon>Eukaryota</taxon>
        <taxon>Fungi</taxon>
        <taxon>Dikarya</taxon>
        <taxon>Basidiomycota</taxon>
        <taxon>Pucciniomycotina</taxon>
        <taxon>Microbotryomycetes</taxon>
        <taxon>Sporidiobolales</taxon>
        <taxon>Sporidiobolaceae</taxon>
        <taxon>Rhodotorula</taxon>
    </lineage>
</organism>
<dbReference type="STRING" id="5286.A0A0K3CU26"/>
<dbReference type="PANTHER" id="PTHR48261:SF2">
    <property type="entry name" value="ACETYLGLUCOSAMINYLTRANSFERASE"/>
    <property type="match status" value="1"/>
</dbReference>
<evidence type="ECO:0000313" key="8">
    <source>
        <dbReference type="Proteomes" id="UP000199069"/>
    </source>
</evidence>
<dbReference type="OMA" id="RARIEWI"/>
<evidence type="ECO:0000313" key="7">
    <source>
        <dbReference type="EMBL" id="PRQ70786.1"/>
    </source>
</evidence>
<dbReference type="Pfam" id="PF09258">
    <property type="entry name" value="Glyco_transf_64"/>
    <property type="match status" value="1"/>
</dbReference>
<evidence type="ECO:0000259" key="5">
    <source>
        <dbReference type="Pfam" id="PF09258"/>
    </source>
</evidence>
<keyword evidence="2" id="KW-0808">Transferase</keyword>
<evidence type="ECO:0000256" key="3">
    <source>
        <dbReference type="ARBA" id="ARBA00023136"/>
    </source>
</evidence>
<dbReference type="PANTHER" id="PTHR48261">
    <property type="entry name" value="ACETYLGLUCOSAMINYLTRANSFERASE"/>
    <property type="match status" value="1"/>
</dbReference>
<dbReference type="EMBL" id="CWKI01000014">
    <property type="protein sequence ID" value="CTR10756.1"/>
    <property type="molecule type" value="Genomic_DNA"/>
</dbReference>
<dbReference type="EMBL" id="LCTV02000014">
    <property type="protein sequence ID" value="PRQ70786.1"/>
    <property type="molecule type" value="Genomic_DNA"/>
</dbReference>
<name>A0A0K3CU26_RHOTO</name>
<gene>
    <name evidence="6" type="primary">FGENESH: predicted gene_14.167</name>
    <name evidence="7" type="ORF">AAT19DRAFT_10943</name>
    <name evidence="6" type="ORF">BN2166_0066170</name>
</gene>
<proteinExistence type="predicted"/>
<dbReference type="OrthoDB" id="5954868at2759"/>